<proteinExistence type="inferred from homology"/>
<evidence type="ECO:0000313" key="15">
    <source>
        <dbReference type="Proteomes" id="UP000653343"/>
    </source>
</evidence>
<comment type="function">
    <text evidence="1">Involved in the TonB-dependent energy-dependent transport of various receptor-bound substrates.</text>
</comment>
<sequence>MLRNDARGTDEPDALFTEINMSPMVDVLLAIVVMFLFSIPVQYHEIRYGEHSCFPLPAPVIDIDIDFDGSLLWNGDPVASQSALEAKMAEAASERVQPEFFIRPNAFVEYKAVAAVMASAQRLGVTKIGMVGNEQFLR</sequence>
<evidence type="ECO:0000256" key="3">
    <source>
        <dbReference type="ARBA" id="ARBA00005811"/>
    </source>
</evidence>
<keyword evidence="6" id="KW-1003">Cell membrane</keyword>
<organism evidence="14 15">
    <name type="scientific">Undibacterium squillarum</name>
    <dbReference type="NCBI Taxonomy" id="1131567"/>
    <lineage>
        <taxon>Bacteria</taxon>
        <taxon>Pseudomonadati</taxon>
        <taxon>Pseudomonadota</taxon>
        <taxon>Betaproteobacteria</taxon>
        <taxon>Burkholderiales</taxon>
        <taxon>Oxalobacteraceae</taxon>
        <taxon>Undibacterium</taxon>
    </lineage>
</organism>
<comment type="similarity">
    <text evidence="3 12">Belongs to the ExbD/TolR family.</text>
</comment>
<protein>
    <submittedName>
        <fullName evidence="14">Biopolymer transporter ExbD</fullName>
    </submittedName>
</protein>
<keyword evidence="15" id="KW-1185">Reference proteome</keyword>
<evidence type="ECO:0000256" key="9">
    <source>
        <dbReference type="ARBA" id="ARBA00022927"/>
    </source>
</evidence>
<evidence type="ECO:0000256" key="7">
    <source>
        <dbReference type="ARBA" id="ARBA00022519"/>
    </source>
</evidence>
<evidence type="ECO:0000256" key="2">
    <source>
        <dbReference type="ARBA" id="ARBA00004249"/>
    </source>
</evidence>
<evidence type="ECO:0000256" key="4">
    <source>
        <dbReference type="ARBA" id="ARBA00011471"/>
    </source>
</evidence>
<evidence type="ECO:0000256" key="5">
    <source>
        <dbReference type="ARBA" id="ARBA00022448"/>
    </source>
</evidence>
<keyword evidence="11 13" id="KW-0472">Membrane</keyword>
<dbReference type="Proteomes" id="UP000653343">
    <property type="component" value="Unassembled WGS sequence"/>
</dbReference>
<evidence type="ECO:0000256" key="1">
    <source>
        <dbReference type="ARBA" id="ARBA00003540"/>
    </source>
</evidence>
<evidence type="ECO:0000313" key="14">
    <source>
        <dbReference type="EMBL" id="GGX43781.1"/>
    </source>
</evidence>
<keyword evidence="5 12" id="KW-0813">Transport</keyword>
<evidence type="ECO:0000256" key="12">
    <source>
        <dbReference type="RuleBase" id="RU003879"/>
    </source>
</evidence>
<feature type="transmembrane region" description="Helical" evidence="13">
    <location>
        <begin position="20"/>
        <end position="39"/>
    </location>
</feature>
<keyword evidence="10 13" id="KW-1133">Transmembrane helix</keyword>
<comment type="subunit">
    <text evidence="4">The accessory proteins ExbB and ExbD seem to form a complex with TonB.</text>
</comment>
<accession>A0ABQ2XZN7</accession>
<dbReference type="PANTHER" id="PTHR30558">
    <property type="entry name" value="EXBD MEMBRANE COMPONENT OF PMF-DRIVEN MACROMOLECULE IMPORT SYSTEM"/>
    <property type="match status" value="1"/>
</dbReference>
<dbReference type="PANTHER" id="PTHR30558:SF12">
    <property type="entry name" value="BIOPOLYMER TRANSPORT PROTEIN EXBD"/>
    <property type="match status" value="1"/>
</dbReference>
<dbReference type="Pfam" id="PF02472">
    <property type="entry name" value="ExbD"/>
    <property type="match status" value="1"/>
</dbReference>
<evidence type="ECO:0000256" key="8">
    <source>
        <dbReference type="ARBA" id="ARBA00022692"/>
    </source>
</evidence>
<comment type="caution">
    <text evidence="14">The sequence shown here is derived from an EMBL/GenBank/DDBJ whole genome shotgun (WGS) entry which is preliminary data.</text>
</comment>
<name>A0ABQ2XZN7_9BURK</name>
<dbReference type="InterPro" id="IPR003400">
    <property type="entry name" value="ExbD"/>
</dbReference>
<evidence type="ECO:0000256" key="13">
    <source>
        <dbReference type="SAM" id="Phobius"/>
    </source>
</evidence>
<keyword evidence="8 12" id="KW-0812">Transmembrane</keyword>
<dbReference type="EMBL" id="BMYU01000005">
    <property type="protein sequence ID" value="GGX43781.1"/>
    <property type="molecule type" value="Genomic_DNA"/>
</dbReference>
<keyword evidence="7" id="KW-0997">Cell inner membrane</keyword>
<evidence type="ECO:0000256" key="10">
    <source>
        <dbReference type="ARBA" id="ARBA00022989"/>
    </source>
</evidence>
<dbReference type="Gene3D" id="3.30.420.270">
    <property type="match status" value="1"/>
</dbReference>
<keyword evidence="9 12" id="KW-0653">Protein transport</keyword>
<evidence type="ECO:0000256" key="6">
    <source>
        <dbReference type="ARBA" id="ARBA00022475"/>
    </source>
</evidence>
<reference evidence="15" key="1">
    <citation type="journal article" date="2019" name="Int. J. Syst. Evol. Microbiol.">
        <title>The Global Catalogue of Microorganisms (GCM) 10K type strain sequencing project: providing services to taxonomists for standard genome sequencing and annotation.</title>
        <authorList>
            <consortium name="The Broad Institute Genomics Platform"/>
            <consortium name="The Broad Institute Genome Sequencing Center for Infectious Disease"/>
            <person name="Wu L."/>
            <person name="Ma J."/>
        </authorList>
    </citation>
    <scope>NUCLEOTIDE SEQUENCE [LARGE SCALE GENOMIC DNA]</scope>
    <source>
        <strain evidence="15">KCTC 23917</strain>
    </source>
</reference>
<comment type="subcellular location">
    <subcellularLocation>
        <location evidence="2">Cell inner membrane</location>
        <topology evidence="2">Single-pass type II membrane protein</topology>
    </subcellularLocation>
    <subcellularLocation>
        <location evidence="12">Cell membrane</location>
        <topology evidence="12">Single-pass type II membrane protein</topology>
    </subcellularLocation>
</comment>
<evidence type="ECO:0000256" key="11">
    <source>
        <dbReference type="ARBA" id="ARBA00023136"/>
    </source>
</evidence>
<dbReference type="RefSeq" id="WP_189357323.1">
    <property type="nucleotide sequence ID" value="NZ_BMYU01000005.1"/>
</dbReference>
<gene>
    <name evidence="14" type="primary">exbD</name>
    <name evidence="14" type="ORF">GCM10010946_22870</name>
</gene>